<protein>
    <submittedName>
        <fullName evidence="1">Uncharacterized protein</fullName>
    </submittedName>
</protein>
<accession>A0A6M3L5U1</accession>
<evidence type="ECO:0000313" key="1">
    <source>
        <dbReference type="EMBL" id="QJA88518.1"/>
    </source>
</evidence>
<dbReference type="EMBL" id="MT142785">
    <property type="protein sequence ID" value="QJA88518.1"/>
    <property type="molecule type" value="Genomic_DNA"/>
</dbReference>
<gene>
    <name evidence="1" type="ORF">MM415B02746_0004</name>
</gene>
<dbReference type="AlphaFoldDB" id="A0A6M3L5U1"/>
<reference evidence="1" key="1">
    <citation type="submission" date="2020-03" db="EMBL/GenBank/DDBJ databases">
        <title>The deep terrestrial virosphere.</title>
        <authorList>
            <person name="Holmfeldt K."/>
            <person name="Nilsson E."/>
            <person name="Simone D."/>
            <person name="Lopez-Fernandez M."/>
            <person name="Wu X."/>
            <person name="de Brujin I."/>
            <person name="Lundin D."/>
            <person name="Andersson A."/>
            <person name="Bertilsson S."/>
            <person name="Dopson M."/>
        </authorList>
    </citation>
    <scope>NUCLEOTIDE SEQUENCE</scope>
    <source>
        <strain evidence="1">MM415B02746</strain>
    </source>
</reference>
<name>A0A6M3L5U1_9ZZZZ</name>
<organism evidence="1">
    <name type="scientific">viral metagenome</name>
    <dbReference type="NCBI Taxonomy" id="1070528"/>
    <lineage>
        <taxon>unclassified sequences</taxon>
        <taxon>metagenomes</taxon>
        <taxon>organismal metagenomes</taxon>
    </lineage>
</organism>
<proteinExistence type="predicted"/>
<sequence length="55" mass="6462">MIFNNQHKVLIESLSKDEAKAFIKFLQSEIIRHGDDIQQARDLISLIKKMYSEVE</sequence>